<keyword evidence="3" id="KW-0032">Aminotransferase</keyword>
<dbReference type="InterPro" id="IPR001544">
    <property type="entry name" value="Aminotrans_IV"/>
</dbReference>
<reference evidence="6" key="1">
    <citation type="submission" date="2018-05" db="EMBL/GenBank/DDBJ databases">
        <authorList>
            <person name="Lanie J.A."/>
            <person name="Ng W.-L."/>
            <person name="Kazmierczak K.M."/>
            <person name="Andrzejewski T.M."/>
            <person name="Davidsen T.M."/>
            <person name="Wayne K.J."/>
            <person name="Tettelin H."/>
            <person name="Glass J.I."/>
            <person name="Rusch D."/>
            <person name="Podicherti R."/>
            <person name="Tsui H.-C.T."/>
            <person name="Winkler M.E."/>
        </authorList>
    </citation>
    <scope>NUCLEOTIDE SEQUENCE</scope>
</reference>
<dbReference type="Gene3D" id="3.20.10.10">
    <property type="entry name" value="D-amino Acid Aminotransferase, subunit A, domain 2"/>
    <property type="match status" value="1"/>
</dbReference>
<dbReference type="InterPro" id="IPR043132">
    <property type="entry name" value="BCAT-like_C"/>
</dbReference>
<dbReference type="PANTHER" id="PTHR42825:SF2">
    <property type="entry name" value="BRANCHED-CHAIN-AMINO-ACID AMINOTRANSFERASE 3, CHLOROPLASTIC-RELATED"/>
    <property type="match status" value="1"/>
</dbReference>
<organism evidence="6">
    <name type="scientific">marine metagenome</name>
    <dbReference type="NCBI Taxonomy" id="408172"/>
    <lineage>
        <taxon>unclassified sequences</taxon>
        <taxon>metagenomes</taxon>
        <taxon>ecological metagenomes</taxon>
    </lineage>
</organism>
<dbReference type="NCBIfam" id="NF009897">
    <property type="entry name" value="PRK13357.1"/>
    <property type="match status" value="1"/>
</dbReference>
<evidence type="ECO:0000256" key="1">
    <source>
        <dbReference type="ARBA" id="ARBA00001933"/>
    </source>
</evidence>
<dbReference type="InterPro" id="IPR018300">
    <property type="entry name" value="Aminotrans_IV_CS"/>
</dbReference>
<name>A0A381WM48_9ZZZZ</name>
<dbReference type="Gene3D" id="3.30.470.10">
    <property type="match status" value="1"/>
</dbReference>
<protein>
    <recommendedName>
        <fullName evidence="7">Branched-chain-amino-acid transaminase</fullName>
    </recommendedName>
</protein>
<evidence type="ECO:0000256" key="5">
    <source>
        <dbReference type="ARBA" id="ARBA00022898"/>
    </source>
</evidence>
<dbReference type="PIRSF" id="PIRSF006468">
    <property type="entry name" value="BCAT1"/>
    <property type="match status" value="1"/>
</dbReference>
<dbReference type="InterPro" id="IPR005786">
    <property type="entry name" value="B_amino_transII"/>
</dbReference>
<comment type="cofactor">
    <cofactor evidence="1">
        <name>pyridoxal 5'-phosphate</name>
        <dbReference type="ChEBI" id="CHEBI:597326"/>
    </cofactor>
</comment>
<evidence type="ECO:0000256" key="4">
    <source>
        <dbReference type="ARBA" id="ARBA00022679"/>
    </source>
</evidence>
<evidence type="ECO:0008006" key="7">
    <source>
        <dbReference type="Google" id="ProtNLM"/>
    </source>
</evidence>
<dbReference type="EMBL" id="UINC01012242">
    <property type="protein sequence ID" value="SVA53564.1"/>
    <property type="molecule type" value="Genomic_DNA"/>
</dbReference>
<dbReference type="NCBIfam" id="TIGR01123">
    <property type="entry name" value="ilvE_II"/>
    <property type="match status" value="1"/>
</dbReference>
<dbReference type="GO" id="GO:0004084">
    <property type="term" value="F:branched-chain-amino-acid transaminase activity"/>
    <property type="evidence" value="ECO:0007669"/>
    <property type="project" value="InterPro"/>
</dbReference>
<dbReference type="InterPro" id="IPR043131">
    <property type="entry name" value="BCAT-like_N"/>
</dbReference>
<evidence type="ECO:0000313" key="6">
    <source>
        <dbReference type="EMBL" id="SVA53564.1"/>
    </source>
</evidence>
<comment type="similarity">
    <text evidence="2">Belongs to the class-IV pyridoxal-phosphate-dependent aminotransferase family.</text>
</comment>
<dbReference type="InterPro" id="IPR033939">
    <property type="entry name" value="BCAT_family"/>
</dbReference>
<gene>
    <name evidence="6" type="ORF">METZ01_LOCUS106418</name>
</gene>
<proteinExistence type="inferred from homology"/>
<keyword evidence="5" id="KW-0663">Pyridoxal phosphate</keyword>
<accession>A0A381WM48</accession>
<dbReference type="Pfam" id="PF01063">
    <property type="entry name" value="Aminotran_4"/>
    <property type="match status" value="1"/>
</dbReference>
<evidence type="ECO:0000256" key="2">
    <source>
        <dbReference type="ARBA" id="ARBA00009320"/>
    </source>
</evidence>
<dbReference type="AlphaFoldDB" id="A0A381WM48"/>
<evidence type="ECO:0000256" key="3">
    <source>
        <dbReference type="ARBA" id="ARBA00022576"/>
    </source>
</evidence>
<dbReference type="SUPFAM" id="SSF56752">
    <property type="entry name" value="D-aminoacid aminotransferase-like PLP-dependent enzymes"/>
    <property type="match status" value="1"/>
</dbReference>
<dbReference type="PANTHER" id="PTHR42825">
    <property type="entry name" value="AMINO ACID AMINOTRANSFERASE"/>
    <property type="match status" value="1"/>
</dbReference>
<dbReference type="GO" id="GO:0009081">
    <property type="term" value="P:branched-chain amino acid metabolic process"/>
    <property type="evidence" value="ECO:0007669"/>
    <property type="project" value="InterPro"/>
</dbReference>
<dbReference type="InterPro" id="IPR036038">
    <property type="entry name" value="Aminotransferase-like"/>
</dbReference>
<keyword evidence="4" id="KW-0808">Transferase</keyword>
<dbReference type="PROSITE" id="PS00770">
    <property type="entry name" value="AA_TRANSFER_CLASS_4"/>
    <property type="match status" value="1"/>
</dbReference>
<sequence length="330" mass="35946">MGFNVTETKSMFRSTCALGEKWSGGDLIPYSDISLSPFAGVLNYGQGVFEGVKAFRSSKGNVVLFRADMNGKRMAFSTRRICMPEMDPDFFVDAVIKTVKDNIDYVPPYGRGSLYIRPVVWGTAPILGVSPTSEYTFMVIVSPVGPYFKGGIKPLNLKVNTDYHRAAPKGIGNAKAIGNYSASLFSLMEAKAEGFDENIYLDAKDEKFVEELGSANVFIYKDGVLKTPALNGAILGGITRQSVCQVASDILGITVKETEITVDDLLGAEEVFCTGTAVVVTPVGKITYQGKTTEINQNQMGPIAKKIREMLVGIQREEIEDPFGWVLPVK</sequence>
<dbReference type="CDD" id="cd01557">
    <property type="entry name" value="BCAT_beta_family"/>
    <property type="match status" value="1"/>
</dbReference>